<name>A0AAN7U3M4_9PEZI</name>
<dbReference type="Proteomes" id="UP001305414">
    <property type="component" value="Unassembled WGS sequence"/>
</dbReference>
<proteinExistence type="predicted"/>
<reference evidence="1 2" key="1">
    <citation type="submission" date="2023-10" db="EMBL/GenBank/DDBJ databases">
        <title>Draft genome sequence of Xylaria bambusicola isolate GMP-LS, the root and basal stem rot pathogen of sugarcane in Indonesia.</title>
        <authorList>
            <person name="Selvaraj P."/>
            <person name="Muralishankar V."/>
            <person name="Muruganantham S."/>
            <person name="Sp S."/>
            <person name="Haryani S."/>
            <person name="Lau K.J.X."/>
            <person name="Naqvi N.I."/>
        </authorList>
    </citation>
    <scope>NUCLEOTIDE SEQUENCE [LARGE SCALE GENOMIC DNA]</scope>
    <source>
        <strain evidence="1">GMP-LS</strain>
    </source>
</reference>
<sequence length="61" mass="6905">MTVAVSISGSLIRSLAANLEPIMLQCLFHKIFSPFLRILYPPPDEIYEKLFNVKREGLVGK</sequence>
<accession>A0AAN7U3M4</accession>
<protein>
    <submittedName>
        <fullName evidence="1">Uncharacterized protein</fullName>
    </submittedName>
</protein>
<dbReference type="EMBL" id="JAWHQM010000001">
    <property type="protein sequence ID" value="KAK5624610.1"/>
    <property type="molecule type" value="Genomic_DNA"/>
</dbReference>
<evidence type="ECO:0000313" key="2">
    <source>
        <dbReference type="Proteomes" id="UP001305414"/>
    </source>
</evidence>
<evidence type="ECO:0000313" key="1">
    <source>
        <dbReference type="EMBL" id="KAK5624610.1"/>
    </source>
</evidence>
<gene>
    <name evidence="1" type="ORF">RRF57_000326</name>
</gene>
<keyword evidence="2" id="KW-1185">Reference proteome</keyword>
<organism evidence="1 2">
    <name type="scientific">Xylaria bambusicola</name>
    <dbReference type="NCBI Taxonomy" id="326684"/>
    <lineage>
        <taxon>Eukaryota</taxon>
        <taxon>Fungi</taxon>
        <taxon>Dikarya</taxon>
        <taxon>Ascomycota</taxon>
        <taxon>Pezizomycotina</taxon>
        <taxon>Sordariomycetes</taxon>
        <taxon>Xylariomycetidae</taxon>
        <taxon>Xylariales</taxon>
        <taxon>Xylariaceae</taxon>
        <taxon>Xylaria</taxon>
    </lineage>
</organism>
<dbReference type="AlphaFoldDB" id="A0AAN7U3M4"/>
<comment type="caution">
    <text evidence="1">The sequence shown here is derived from an EMBL/GenBank/DDBJ whole genome shotgun (WGS) entry which is preliminary data.</text>
</comment>